<evidence type="ECO:0000256" key="7">
    <source>
        <dbReference type="ARBA" id="ARBA00023180"/>
    </source>
</evidence>
<evidence type="ECO:0000256" key="1">
    <source>
        <dbReference type="ARBA" id="ARBA00004613"/>
    </source>
</evidence>
<dbReference type="PANTHER" id="PTHR24256">
    <property type="entry name" value="TRYPTASE-RELATED"/>
    <property type="match status" value="1"/>
</dbReference>
<dbReference type="VEuPathDB" id="VectorBase:AFUN2_000437"/>
<dbReference type="InterPro" id="IPR043504">
    <property type="entry name" value="Peptidase_S1_PA_chymotrypsin"/>
</dbReference>
<dbReference type="AlphaFoldDB" id="A0A182R5Z1"/>
<dbReference type="CDD" id="cd00190">
    <property type="entry name" value="Tryp_SPc"/>
    <property type="match status" value="1"/>
</dbReference>
<dbReference type="Gene3D" id="2.40.10.10">
    <property type="entry name" value="Trypsin-like serine proteases"/>
    <property type="match status" value="1"/>
</dbReference>
<reference evidence="11" key="1">
    <citation type="submission" date="2020-05" db="UniProtKB">
        <authorList>
            <consortium name="EnsemblMetazoa"/>
        </authorList>
    </citation>
    <scope>IDENTIFICATION</scope>
    <source>
        <strain evidence="11">FUMOZ</strain>
    </source>
</reference>
<dbReference type="GO" id="GO:0045087">
    <property type="term" value="P:innate immune response"/>
    <property type="evidence" value="ECO:0007669"/>
    <property type="project" value="UniProtKB-KW"/>
</dbReference>
<keyword evidence="5" id="KW-0391">Immunity</keyword>
<keyword evidence="6" id="KW-1015">Disulfide bond</keyword>
<evidence type="ECO:0000256" key="2">
    <source>
        <dbReference type="ARBA" id="ARBA00022525"/>
    </source>
</evidence>
<dbReference type="GO" id="GO:0005576">
    <property type="term" value="C:extracellular region"/>
    <property type="evidence" value="ECO:0007669"/>
    <property type="project" value="UniProtKB-SubCell"/>
</dbReference>
<dbReference type="SMART" id="SM00020">
    <property type="entry name" value="Tryp_SPc"/>
    <property type="match status" value="1"/>
</dbReference>
<evidence type="ECO:0000256" key="3">
    <source>
        <dbReference type="ARBA" id="ARBA00022588"/>
    </source>
</evidence>
<comment type="subcellular location">
    <subcellularLocation>
        <location evidence="1">Secreted</location>
    </subcellularLocation>
</comment>
<dbReference type="PROSITE" id="PS00135">
    <property type="entry name" value="TRYPSIN_SER"/>
    <property type="match status" value="1"/>
</dbReference>
<name>A0A182R5Z1_ANOFN</name>
<dbReference type="STRING" id="62324.A0A182R5Z1"/>
<keyword evidence="7" id="KW-0325">Glycoprotein</keyword>
<dbReference type="SUPFAM" id="SSF50494">
    <property type="entry name" value="Trypsin-like serine proteases"/>
    <property type="match status" value="1"/>
</dbReference>
<evidence type="ECO:0000256" key="6">
    <source>
        <dbReference type="ARBA" id="ARBA00023157"/>
    </source>
</evidence>
<evidence type="ECO:0000313" key="11">
    <source>
        <dbReference type="EnsemblMetazoa" id="AFUN001587-PA"/>
    </source>
</evidence>
<dbReference type="PROSITE" id="PS50240">
    <property type="entry name" value="TRYPSIN_DOM"/>
    <property type="match status" value="1"/>
</dbReference>
<keyword evidence="4 9" id="KW-0732">Signal</keyword>
<dbReference type="EnsemblMetazoa" id="AFUN001587-RA">
    <property type="protein sequence ID" value="AFUN001587-PA"/>
    <property type="gene ID" value="AFUN001587"/>
</dbReference>
<accession>A0A182R5Z1</accession>
<evidence type="ECO:0000256" key="8">
    <source>
        <dbReference type="ARBA" id="ARBA00024195"/>
    </source>
</evidence>
<comment type="similarity">
    <text evidence="8">Belongs to the peptidase S1 family. CLIP subfamily.</text>
</comment>
<evidence type="ECO:0000256" key="9">
    <source>
        <dbReference type="SAM" id="SignalP"/>
    </source>
</evidence>
<dbReference type="PRINTS" id="PR00722">
    <property type="entry name" value="CHYMOTRYPSIN"/>
</dbReference>
<evidence type="ECO:0000256" key="5">
    <source>
        <dbReference type="ARBA" id="ARBA00022859"/>
    </source>
</evidence>
<dbReference type="InterPro" id="IPR051487">
    <property type="entry name" value="Ser/Thr_Proteases_Immune/Dev"/>
</dbReference>
<dbReference type="VEuPathDB" id="VectorBase:AFUN001587"/>
<evidence type="ECO:0000256" key="4">
    <source>
        <dbReference type="ARBA" id="ARBA00022729"/>
    </source>
</evidence>
<dbReference type="InterPro" id="IPR001254">
    <property type="entry name" value="Trypsin_dom"/>
</dbReference>
<keyword evidence="2" id="KW-0964">Secreted</keyword>
<evidence type="ECO:0000259" key="10">
    <source>
        <dbReference type="PROSITE" id="PS50240"/>
    </source>
</evidence>
<protein>
    <recommendedName>
        <fullName evidence="10">Peptidase S1 domain-containing protein</fullName>
    </recommendedName>
</protein>
<dbReference type="InterPro" id="IPR009003">
    <property type="entry name" value="Peptidase_S1_PA"/>
</dbReference>
<dbReference type="InterPro" id="IPR033116">
    <property type="entry name" value="TRYPSIN_SER"/>
</dbReference>
<keyword evidence="3" id="KW-0399">Innate immunity</keyword>
<feature type="chain" id="PRO_5008133913" description="Peptidase S1 domain-containing protein" evidence="9">
    <location>
        <begin position="24"/>
        <end position="447"/>
    </location>
</feature>
<dbReference type="Pfam" id="PF00089">
    <property type="entry name" value="Trypsin"/>
    <property type="match status" value="1"/>
</dbReference>
<dbReference type="GO" id="GO:0006508">
    <property type="term" value="P:proteolysis"/>
    <property type="evidence" value="ECO:0007669"/>
    <property type="project" value="InterPro"/>
</dbReference>
<dbReference type="InterPro" id="IPR001314">
    <property type="entry name" value="Peptidase_S1A"/>
</dbReference>
<organism evidence="11">
    <name type="scientific">Anopheles funestus</name>
    <name type="common">African malaria mosquito</name>
    <dbReference type="NCBI Taxonomy" id="62324"/>
    <lineage>
        <taxon>Eukaryota</taxon>
        <taxon>Metazoa</taxon>
        <taxon>Ecdysozoa</taxon>
        <taxon>Arthropoda</taxon>
        <taxon>Hexapoda</taxon>
        <taxon>Insecta</taxon>
        <taxon>Pterygota</taxon>
        <taxon>Neoptera</taxon>
        <taxon>Endopterygota</taxon>
        <taxon>Diptera</taxon>
        <taxon>Nematocera</taxon>
        <taxon>Culicoidea</taxon>
        <taxon>Culicidae</taxon>
        <taxon>Anophelinae</taxon>
        <taxon>Anopheles</taxon>
    </lineage>
</organism>
<feature type="signal peptide" evidence="9">
    <location>
        <begin position="1"/>
        <end position="23"/>
    </location>
</feature>
<dbReference type="GO" id="GO:0004252">
    <property type="term" value="F:serine-type endopeptidase activity"/>
    <property type="evidence" value="ECO:0007669"/>
    <property type="project" value="InterPro"/>
</dbReference>
<feature type="domain" description="Peptidase S1" evidence="10">
    <location>
        <begin position="226"/>
        <end position="446"/>
    </location>
</feature>
<sequence>MVSVYLFPLIVAFIAIGGFDVGATQIGCRAPDERCLPIRHCPPVYNRALKDEHKHNITFGKELFRRICQPKIPMETKTHICCPKPHIECRLNEKPGACLLREQCPTLKSTPERQLMRSIEQNLCYVHDAKNYFCCTDDLCASIKSLCDHPPLTNHRTSAFPRCASSNGAAGFLVPELICSDQARSPKQTADRVCCVPPKIDHLISHPNAAKLAQTTCGTIGSINKIENGTFAQRGEFPWMVKLVYKRKEVCSGTLIHPRFVLTARHCINTKLTKVQLGIHDLRKKDGVQEIKIVKTSLHNIYDVGLLELAKPAMLDEDLVQPICLPVYASLRMYLPRTVTISGWGMMKNHKLPSVLMKADTSVSMNEQTCNNDHMICVGGLKHLNHCPGDSGGPYQALSTFGELSGGRYVQYGIISDGPAYCSSPDRPSRGVLVGYVIDWILDHMQL</sequence>
<proteinExistence type="inferred from homology"/>